<gene>
    <name evidence="4" type="ORF">SAMN03080602_01486</name>
</gene>
<dbReference type="InterPro" id="IPR001647">
    <property type="entry name" value="HTH_TetR"/>
</dbReference>
<dbReference type="STRING" id="188872.SAMN03080602_01486"/>
<dbReference type="InterPro" id="IPR032551">
    <property type="entry name" value="BscR_C"/>
</dbReference>
<evidence type="ECO:0000259" key="3">
    <source>
        <dbReference type="PROSITE" id="PS50977"/>
    </source>
</evidence>
<keyword evidence="1 2" id="KW-0238">DNA-binding</keyword>
<dbReference type="RefSeq" id="WP_085497686.1">
    <property type="nucleotide sequence ID" value="NZ_FXAO01000003.1"/>
</dbReference>
<dbReference type="OrthoDB" id="6430772at2"/>
<proteinExistence type="predicted"/>
<accession>A0A1X7JA16</accession>
<dbReference type="Proteomes" id="UP000193420">
    <property type="component" value="Unassembled WGS sequence"/>
</dbReference>
<dbReference type="InterPro" id="IPR009057">
    <property type="entry name" value="Homeodomain-like_sf"/>
</dbReference>
<dbReference type="InterPro" id="IPR050624">
    <property type="entry name" value="HTH-type_Tx_Regulator"/>
</dbReference>
<reference evidence="5" key="1">
    <citation type="submission" date="2017-04" db="EMBL/GenBank/DDBJ databases">
        <authorList>
            <person name="Varghese N."/>
            <person name="Submissions S."/>
        </authorList>
    </citation>
    <scope>NUCLEOTIDE SEQUENCE [LARGE SCALE GENOMIC DNA]</scope>
    <source>
        <strain evidence="5">DSM 19835</strain>
    </source>
</reference>
<evidence type="ECO:0000256" key="1">
    <source>
        <dbReference type="ARBA" id="ARBA00023125"/>
    </source>
</evidence>
<evidence type="ECO:0000313" key="5">
    <source>
        <dbReference type="Proteomes" id="UP000193420"/>
    </source>
</evidence>
<organism evidence="4 5">
    <name type="scientific">Arenibacter troitsensis</name>
    <dbReference type="NCBI Taxonomy" id="188872"/>
    <lineage>
        <taxon>Bacteria</taxon>
        <taxon>Pseudomonadati</taxon>
        <taxon>Bacteroidota</taxon>
        <taxon>Flavobacteriia</taxon>
        <taxon>Flavobacteriales</taxon>
        <taxon>Flavobacteriaceae</taxon>
        <taxon>Arenibacter</taxon>
    </lineage>
</organism>
<dbReference type="AlphaFoldDB" id="A0A1X7JA16"/>
<dbReference type="PANTHER" id="PTHR43479:SF11">
    <property type="entry name" value="ACREF_ENVCD OPERON REPRESSOR-RELATED"/>
    <property type="match status" value="1"/>
</dbReference>
<dbReference type="PANTHER" id="PTHR43479">
    <property type="entry name" value="ACREF/ENVCD OPERON REPRESSOR-RELATED"/>
    <property type="match status" value="1"/>
</dbReference>
<sequence>MEPWYVLRLTLAPPIFNPINGTDKNHINEYLFDFKLYLCPVRVKDETKQLAIVENTLDVVFERGFAGIKMADLANRVGLSVSTLYVYYRNKEDLIVSIATELIERETTRSEQEITEDLPYKLKLKMLWLFWINFSINHKREMSFLEQLKKSPYYEKVPLSVKETKSKMAMNLIELGKLEGLLKNVDNNIIMGIIAALMGETVKLIMDGKMELNQKNIDLMFSMVWDAIKS</sequence>
<dbReference type="Gene3D" id="1.10.357.10">
    <property type="entry name" value="Tetracycline Repressor, domain 2"/>
    <property type="match status" value="1"/>
</dbReference>
<dbReference type="PROSITE" id="PS50977">
    <property type="entry name" value="HTH_TETR_2"/>
    <property type="match status" value="1"/>
</dbReference>
<dbReference type="Pfam" id="PF00440">
    <property type="entry name" value="TetR_N"/>
    <property type="match status" value="1"/>
</dbReference>
<dbReference type="PRINTS" id="PR00455">
    <property type="entry name" value="HTHTETR"/>
</dbReference>
<evidence type="ECO:0000256" key="2">
    <source>
        <dbReference type="PROSITE-ProRule" id="PRU00335"/>
    </source>
</evidence>
<protein>
    <submittedName>
        <fullName evidence="4">Transcriptional regulator, TetR family</fullName>
    </submittedName>
</protein>
<dbReference type="EMBL" id="FXAO01000003">
    <property type="protein sequence ID" value="SMG23848.1"/>
    <property type="molecule type" value="Genomic_DNA"/>
</dbReference>
<evidence type="ECO:0000313" key="4">
    <source>
        <dbReference type="EMBL" id="SMG23848.1"/>
    </source>
</evidence>
<dbReference type="SUPFAM" id="SSF46689">
    <property type="entry name" value="Homeodomain-like"/>
    <property type="match status" value="1"/>
</dbReference>
<feature type="DNA-binding region" description="H-T-H motif" evidence="2">
    <location>
        <begin position="69"/>
        <end position="88"/>
    </location>
</feature>
<dbReference type="GO" id="GO:0003677">
    <property type="term" value="F:DNA binding"/>
    <property type="evidence" value="ECO:0007669"/>
    <property type="project" value="UniProtKB-UniRule"/>
</dbReference>
<feature type="domain" description="HTH tetR-type" evidence="3">
    <location>
        <begin position="46"/>
        <end position="106"/>
    </location>
</feature>
<keyword evidence="5" id="KW-1185">Reference proteome</keyword>
<dbReference type="Pfam" id="PF16295">
    <property type="entry name" value="TetR_C_10"/>
    <property type="match status" value="1"/>
</dbReference>
<name>A0A1X7JA16_9FLAO</name>